<evidence type="ECO:0000256" key="6">
    <source>
        <dbReference type="ARBA" id="ARBA00022801"/>
    </source>
</evidence>
<gene>
    <name evidence="8" type="primary">rnz</name>
    <name evidence="9" type="ORF">ACFPFU_23070</name>
</gene>
<dbReference type="Gene3D" id="3.60.15.10">
    <property type="entry name" value="Ribonuclease Z/Hydroxyacylglutathione hydrolase-like"/>
    <property type="match status" value="1"/>
</dbReference>
<comment type="similarity">
    <text evidence="8">Belongs to the RNase Z family.</text>
</comment>
<dbReference type="GO" id="GO:0042781">
    <property type="term" value="F:3'-tRNA processing endoribonuclease activity"/>
    <property type="evidence" value="ECO:0007669"/>
    <property type="project" value="UniProtKB-EC"/>
</dbReference>
<keyword evidence="10" id="KW-1185">Reference proteome</keyword>
<feature type="binding site" evidence="8">
    <location>
        <position position="62"/>
    </location>
    <ligand>
        <name>Zn(2+)</name>
        <dbReference type="ChEBI" id="CHEBI:29105"/>
        <label>1</label>
        <note>catalytic</note>
    </ligand>
</feature>
<keyword evidence="7 8" id="KW-0862">Zinc</keyword>
<dbReference type="SUPFAM" id="SSF56281">
    <property type="entry name" value="Metallo-hydrolase/oxidoreductase"/>
    <property type="match status" value="1"/>
</dbReference>
<comment type="function">
    <text evidence="8">Zinc phosphodiesterase, which displays some tRNA 3'-processing endonuclease activity. Probably involved in tRNA maturation, by removing a 3'-trailer from precursor tRNA.</text>
</comment>
<feature type="binding site" evidence="8">
    <location>
        <position position="66"/>
    </location>
    <ligand>
        <name>Zn(2+)</name>
        <dbReference type="ChEBI" id="CHEBI:29105"/>
        <label>2</label>
        <note>catalytic</note>
    </ligand>
</feature>
<dbReference type="PANTHER" id="PTHR46018:SF2">
    <property type="entry name" value="ZINC PHOSPHODIESTERASE ELAC PROTEIN 1"/>
    <property type="match status" value="1"/>
</dbReference>
<comment type="catalytic activity">
    <reaction evidence="8">
        <text>Endonucleolytic cleavage of RNA, removing extra 3' nucleotides from tRNA precursor, generating 3' termini of tRNAs. A 3'-hydroxy group is left at the tRNA terminus and a 5'-phosphoryl group is left at the trailer molecule.</text>
        <dbReference type="EC" id="3.1.26.11"/>
    </reaction>
</comment>
<dbReference type="PANTHER" id="PTHR46018">
    <property type="entry name" value="ZINC PHOSPHODIESTERASE ELAC PROTEIN 1"/>
    <property type="match status" value="1"/>
</dbReference>
<keyword evidence="4 8" id="KW-0479">Metal-binding</keyword>
<comment type="subunit">
    <text evidence="1 8">Homodimer.</text>
</comment>
<evidence type="ECO:0000256" key="1">
    <source>
        <dbReference type="ARBA" id="ARBA00011738"/>
    </source>
</evidence>
<comment type="caution">
    <text evidence="9">The sequence shown here is derived from an EMBL/GenBank/DDBJ whole genome shotgun (WGS) entry which is preliminary data.</text>
</comment>
<evidence type="ECO:0000313" key="10">
    <source>
        <dbReference type="Proteomes" id="UP001595818"/>
    </source>
</evidence>
<keyword evidence="2 8" id="KW-0819">tRNA processing</keyword>
<evidence type="ECO:0000256" key="5">
    <source>
        <dbReference type="ARBA" id="ARBA00022759"/>
    </source>
</evidence>
<feature type="binding site" evidence="8">
    <location>
        <position position="67"/>
    </location>
    <ligand>
        <name>Zn(2+)</name>
        <dbReference type="ChEBI" id="CHEBI:29105"/>
        <label>2</label>
        <note>catalytic</note>
    </ligand>
</feature>
<dbReference type="Pfam" id="PF23023">
    <property type="entry name" value="Anti-Pycsar_Apyc1"/>
    <property type="match status" value="1"/>
</dbReference>
<organism evidence="9 10">
    <name type="scientific">Negadavirga shengliensis</name>
    <dbReference type="NCBI Taxonomy" id="1389218"/>
    <lineage>
        <taxon>Bacteria</taxon>
        <taxon>Pseudomonadati</taxon>
        <taxon>Bacteroidota</taxon>
        <taxon>Cytophagia</taxon>
        <taxon>Cytophagales</taxon>
        <taxon>Cyclobacteriaceae</taxon>
        <taxon>Negadavirga</taxon>
    </lineage>
</organism>
<protein>
    <recommendedName>
        <fullName evidence="8">Ribonuclease Z</fullName>
        <shortName evidence="8">RNase Z</shortName>
        <ecNumber evidence="8">3.1.26.11</ecNumber>
    </recommendedName>
    <alternativeName>
        <fullName evidence="8">tRNA 3 endonuclease</fullName>
    </alternativeName>
    <alternativeName>
        <fullName evidence="8">tRNase Z</fullName>
    </alternativeName>
</protein>
<feature type="binding site" evidence="8">
    <location>
        <position position="142"/>
    </location>
    <ligand>
        <name>Zn(2+)</name>
        <dbReference type="ChEBI" id="CHEBI:29105"/>
        <label>1</label>
        <note>catalytic</note>
    </ligand>
</feature>
<evidence type="ECO:0000256" key="7">
    <source>
        <dbReference type="ARBA" id="ARBA00022833"/>
    </source>
</evidence>
<name>A0ABV9T759_9BACT</name>
<dbReference type="CDD" id="cd07717">
    <property type="entry name" value="RNaseZ_ZiPD-like_MBL-fold"/>
    <property type="match status" value="1"/>
</dbReference>
<evidence type="ECO:0000256" key="3">
    <source>
        <dbReference type="ARBA" id="ARBA00022722"/>
    </source>
</evidence>
<feature type="active site" description="Proton acceptor" evidence="8">
    <location>
        <position position="66"/>
    </location>
</feature>
<dbReference type="EMBL" id="JBHSJJ010000020">
    <property type="protein sequence ID" value="MFC4874604.1"/>
    <property type="molecule type" value="Genomic_DNA"/>
</dbReference>
<dbReference type="NCBIfam" id="NF000801">
    <property type="entry name" value="PRK00055.1-3"/>
    <property type="match status" value="1"/>
</dbReference>
<dbReference type="InterPro" id="IPR013471">
    <property type="entry name" value="RNase_Z/BN"/>
</dbReference>
<feature type="binding site" evidence="8">
    <location>
        <position position="270"/>
    </location>
    <ligand>
        <name>Zn(2+)</name>
        <dbReference type="ChEBI" id="CHEBI:29105"/>
        <label>2</label>
        <note>catalytic</note>
    </ligand>
</feature>
<feature type="binding site" evidence="8">
    <location>
        <position position="64"/>
    </location>
    <ligand>
        <name>Zn(2+)</name>
        <dbReference type="ChEBI" id="CHEBI:29105"/>
        <label>1</label>
        <note>catalytic</note>
    </ligand>
</feature>
<feature type="binding site" evidence="8">
    <location>
        <position position="212"/>
    </location>
    <ligand>
        <name>Zn(2+)</name>
        <dbReference type="ChEBI" id="CHEBI:29105"/>
        <label>1</label>
        <note>catalytic</note>
    </ligand>
</feature>
<evidence type="ECO:0000256" key="4">
    <source>
        <dbReference type="ARBA" id="ARBA00022723"/>
    </source>
</evidence>
<evidence type="ECO:0000256" key="8">
    <source>
        <dbReference type="HAMAP-Rule" id="MF_01818"/>
    </source>
</evidence>
<reference evidence="10" key="1">
    <citation type="journal article" date="2019" name="Int. J. Syst. Evol. Microbiol.">
        <title>The Global Catalogue of Microorganisms (GCM) 10K type strain sequencing project: providing services to taxonomists for standard genome sequencing and annotation.</title>
        <authorList>
            <consortium name="The Broad Institute Genomics Platform"/>
            <consortium name="The Broad Institute Genome Sequencing Center for Infectious Disease"/>
            <person name="Wu L."/>
            <person name="Ma J."/>
        </authorList>
    </citation>
    <scope>NUCLEOTIDE SEQUENCE [LARGE SCALE GENOMIC DNA]</scope>
    <source>
        <strain evidence="10">CGMCC 4.7466</strain>
    </source>
</reference>
<keyword evidence="3 8" id="KW-0540">Nuclease</keyword>
<evidence type="ECO:0000256" key="2">
    <source>
        <dbReference type="ARBA" id="ARBA00022694"/>
    </source>
</evidence>
<feature type="binding site" evidence="8">
    <location>
        <position position="212"/>
    </location>
    <ligand>
        <name>Zn(2+)</name>
        <dbReference type="ChEBI" id="CHEBI:29105"/>
        <label>2</label>
        <note>catalytic</note>
    </ligand>
</feature>
<dbReference type="Proteomes" id="UP001595818">
    <property type="component" value="Unassembled WGS sequence"/>
</dbReference>
<comment type="cofactor">
    <cofactor evidence="8">
        <name>Zn(2+)</name>
        <dbReference type="ChEBI" id="CHEBI:29105"/>
    </cofactor>
    <text evidence="8">Binds 2 Zn(2+) ions.</text>
</comment>
<dbReference type="InterPro" id="IPR036866">
    <property type="entry name" value="RibonucZ/Hydroxyglut_hydro"/>
</dbReference>
<evidence type="ECO:0000313" key="9">
    <source>
        <dbReference type="EMBL" id="MFC4874604.1"/>
    </source>
</evidence>
<dbReference type="NCBIfam" id="TIGR02651">
    <property type="entry name" value="RNase_Z"/>
    <property type="match status" value="1"/>
</dbReference>
<keyword evidence="6 8" id="KW-0378">Hydrolase</keyword>
<accession>A0ABV9T759</accession>
<keyword evidence="5 8" id="KW-0255">Endonuclease</keyword>
<dbReference type="HAMAP" id="MF_01818">
    <property type="entry name" value="RNase_Z_BN"/>
    <property type="match status" value="1"/>
</dbReference>
<dbReference type="RefSeq" id="WP_377068615.1">
    <property type="nucleotide sequence ID" value="NZ_JBHSJJ010000020.1"/>
</dbReference>
<sequence length="304" mass="34878">MDFSVTILGSNSAAPAHGRNQSSQLVNWGNHYFLVDCGEATQHQLRKYKVKYGRIDHIFISHLHGDHYLGLMGLISTFHLNNRERELRIYGPKGLDEIITVHLRYSQTRLKFPLTFHPVTHDGKNSLLDLGDMEVYSFPLQHRIPCTGFLFAEKGRPVKLIKEKIIAYKPGLEAIKTLLKGKDVRNLKGEIIYKAEDFCRFLPNRSYAYCSDTIYDPKLIPYIKNVDLLYHEATFMAAERDRAIQTGHSTTEEAADIARTANVKRLLLGHYSVRYSDLQTLLEEARNIFAPSFLSEEGMSYIIR</sequence>
<dbReference type="EC" id="3.1.26.11" evidence="8"/>
<proteinExistence type="inferred from homology"/>